<dbReference type="OrthoDB" id="9775084at2"/>
<name>A0A2C8F7A2_9BACT</name>
<gene>
    <name evidence="4" type="ORF">DPRO_1025</name>
</gene>
<dbReference type="GO" id="GO:0016491">
    <property type="term" value="F:oxidoreductase activity"/>
    <property type="evidence" value="ECO:0007669"/>
    <property type="project" value="UniProtKB-KW"/>
</dbReference>
<dbReference type="SUPFAM" id="SSF54665">
    <property type="entry name" value="CO dehydrogenase molybdoprotein N-domain-like"/>
    <property type="match status" value="1"/>
</dbReference>
<dbReference type="Gene3D" id="3.90.1170.50">
    <property type="entry name" value="Aldehyde oxidase/xanthine dehydrogenase, a/b hammerhead"/>
    <property type="match status" value="1"/>
</dbReference>
<protein>
    <submittedName>
        <fullName evidence="4">Xanthine dehydrogenase molybdenum-binding subunit</fullName>
    </submittedName>
</protein>
<dbReference type="SUPFAM" id="SSF56003">
    <property type="entry name" value="Molybdenum cofactor-binding domain"/>
    <property type="match status" value="1"/>
</dbReference>
<accession>A0A2C8F7A2</accession>
<dbReference type="InterPro" id="IPR046867">
    <property type="entry name" value="AldOxase/xan_DH_MoCoBD2"/>
</dbReference>
<dbReference type="Pfam" id="PF02738">
    <property type="entry name" value="MoCoBD_1"/>
    <property type="match status" value="1"/>
</dbReference>
<dbReference type="PANTHER" id="PTHR11908:SF132">
    <property type="entry name" value="ALDEHYDE OXIDASE 1-RELATED"/>
    <property type="match status" value="1"/>
</dbReference>
<evidence type="ECO:0000313" key="4">
    <source>
        <dbReference type="EMBL" id="SOB57912.1"/>
    </source>
</evidence>
<dbReference type="InterPro" id="IPR008274">
    <property type="entry name" value="AldOxase/xan_DH_MoCoBD1"/>
</dbReference>
<evidence type="ECO:0000259" key="3">
    <source>
        <dbReference type="SMART" id="SM01008"/>
    </source>
</evidence>
<dbReference type="Pfam" id="PF01315">
    <property type="entry name" value="Ald_Xan_dh_C"/>
    <property type="match status" value="1"/>
</dbReference>
<evidence type="ECO:0000256" key="2">
    <source>
        <dbReference type="ARBA" id="ARBA00023002"/>
    </source>
</evidence>
<dbReference type="Proteomes" id="UP000219215">
    <property type="component" value="Chromosome DPRO"/>
</dbReference>
<dbReference type="InterPro" id="IPR037165">
    <property type="entry name" value="AldOxase/xan_DH_Mopterin-bd_sf"/>
</dbReference>
<dbReference type="KEGG" id="pprf:DPRO_1025"/>
<sequence length="789" mass="86366">MFKTKSVGQSVRQKDGAPRVTGDAKYYADVLLPDMLQTRILRSPYPAADIISIDTSEAEAVPGVRLVMTHENFPKAFRKSLYYVGDLVAAVIATDATIAEEAMELIKVEYEKKKFVLNLEDAINPDSPQVFEGVDNCHDWEFHYYMSDRDPETRLFKTKTQAEYNGFGDIDKGFAEADVVVEQKGLKYAYCKSPAMEPRGCTAHYDGNKLNVYTHSQGLHDEKLCLAQALGINSSMLNYISPYTGSSFGGKNAFPLDRNIASHYLMVAGLATLELHKPVHCSYSREEEMLCGWSRGSIGDVKVGFKKDGTLTTMDFFHWQECGAGGDKYPTKNAILATGAVLYSRNVEHQRSRIRYVHTNRFCCNGWQGYGVPEGTYAVETTMDIAAYQMGIDPVEIRKKNCMRAGDIDSGWDPLTYKSAYISSSGIRDCLDKGAEYVDWKNKWQHPREKTGRIRSGMGVAIFAMAAGRPGPGNSSEAMVKVFPDGTAAFVCAVADIGQGQHTVQTQIVADVLGLPYEKIGLVCHDTDSTPFATLVASSCGTWIQGWATYGAALDAKNKVLGLAAEKLGVPAEKLTMDENGIHVVGDRSKNISFSDAFGTRGHYGGVHEVVGYYVHNSPTSINDKGEKKDGIYLPKEKGAQFITLDVDTETGIISNVQVVMAQNVGKALNPKIVAGQMLGSRHGIENATLANDCIVDKRNGWLMTPNWVDYRHSTAMDCDVTPLIVEKPGDPSHPLGATACGEGAACPTLASFSNALYNAIGVRILETPFTPEKILTALGKIQDKRRKK</sequence>
<dbReference type="InterPro" id="IPR036856">
    <property type="entry name" value="Ald_Oxase/Xan_DH_a/b_sf"/>
</dbReference>
<dbReference type="InterPro" id="IPR000674">
    <property type="entry name" value="Ald_Oxase/Xan_DH_a/b"/>
</dbReference>
<keyword evidence="1" id="KW-0500">Molybdenum</keyword>
<feature type="domain" description="Aldehyde oxidase/xanthine dehydrogenase a/b hammerhead" evidence="3">
    <location>
        <begin position="21"/>
        <end position="114"/>
    </location>
</feature>
<dbReference type="RefSeq" id="WP_162291146.1">
    <property type="nucleotide sequence ID" value="NZ_LT907975.1"/>
</dbReference>
<keyword evidence="2" id="KW-0560">Oxidoreductase</keyword>
<proteinExistence type="predicted"/>
<dbReference type="AlphaFoldDB" id="A0A2C8F7A2"/>
<evidence type="ECO:0000256" key="1">
    <source>
        <dbReference type="ARBA" id="ARBA00022505"/>
    </source>
</evidence>
<dbReference type="Gene3D" id="3.30.365.10">
    <property type="entry name" value="Aldehyde oxidase/xanthine dehydrogenase, molybdopterin binding domain"/>
    <property type="match status" value="4"/>
</dbReference>
<dbReference type="Pfam" id="PF20256">
    <property type="entry name" value="MoCoBD_2"/>
    <property type="match status" value="1"/>
</dbReference>
<organism evidence="4 5">
    <name type="scientific">Pseudodesulfovibrio profundus</name>
    <dbReference type="NCBI Taxonomy" id="57320"/>
    <lineage>
        <taxon>Bacteria</taxon>
        <taxon>Pseudomonadati</taxon>
        <taxon>Thermodesulfobacteriota</taxon>
        <taxon>Desulfovibrionia</taxon>
        <taxon>Desulfovibrionales</taxon>
        <taxon>Desulfovibrionaceae</taxon>
    </lineage>
</organism>
<dbReference type="InterPro" id="IPR016208">
    <property type="entry name" value="Ald_Oxase/xanthine_DH-like"/>
</dbReference>
<dbReference type="GO" id="GO:0005506">
    <property type="term" value="F:iron ion binding"/>
    <property type="evidence" value="ECO:0007669"/>
    <property type="project" value="InterPro"/>
</dbReference>
<evidence type="ECO:0000313" key="5">
    <source>
        <dbReference type="Proteomes" id="UP000219215"/>
    </source>
</evidence>
<dbReference type="PANTHER" id="PTHR11908">
    <property type="entry name" value="XANTHINE DEHYDROGENASE"/>
    <property type="match status" value="1"/>
</dbReference>
<keyword evidence="5" id="KW-1185">Reference proteome</keyword>
<reference evidence="5" key="1">
    <citation type="submission" date="2017-09" db="EMBL/GenBank/DDBJ databases">
        <authorList>
            <person name="Regsiter A."/>
            <person name="William W."/>
        </authorList>
    </citation>
    <scope>NUCLEOTIDE SEQUENCE [LARGE SCALE GENOMIC DNA]</scope>
    <source>
        <strain evidence="5">500-1</strain>
    </source>
</reference>
<dbReference type="EMBL" id="LT907975">
    <property type="protein sequence ID" value="SOB57912.1"/>
    <property type="molecule type" value="Genomic_DNA"/>
</dbReference>
<dbReference type="SMART" id="SM01008">
    <property type="entry name" value="Ald_Xan_dh_C"/>
    <property type="match status" value="1"/>
</dbReference>